<name>A0ABW0BPH4_9ACTN</name>
<comment type="caution">
    <text evidence="1">The sequence shown here is derived from an EMBL/GenBank/DDBJ whole genome shotgun (WGS) entry which is preliminary data.</text>
</comment>
<sequence>MVGLSSCLGLLLLAGLAWWVLRDDTYTAPVPDSPVASAQPDAAADALAELVDAVRSGDIGAARALAPEDDPAAAEALAGVVTNAGAARVEDVDLRYVDELGAVGDDGAWSAAVDTTWQFAGFDRTPARTEVRVGFVPDDAGGVAITGVGGGGRRTPLWLTGPVQVRRDADSLVLVDGPAALADRYAALADRAVPTVHRVLQGWRPRLVVEVPRSADALDDTLGAEHGRYAAIAAVTSSVDGSLGPRAPVHVFVNPEVFDRLEPRGARVVMAHEATHVATRAATADVPVWLLEGFADYVALRDVRLPLAVTARQVAQQVRRDGVPDALPGTAEFDTTTPHLGAAYEAAWLACRLVAQVAGEDALLAVYRRVSAGEPPGRALVRETGMTEAELTTRWQDVLRGLA</sequence>
<dbReference type="Proteomes" id="UP001596087">
    <property type="component" value="Unassembled WGS sequence"/>
</dbReference>
<evidence type="ECO:0000313" key="1">
    <source>
        <dbReference type="EMBL" id="MFC5178995.1"/>
    </source>
</evidence>
<organism evidence="1 2">
    <name type="scientific">Nocardioides taihuensis</name>
    <dbReference type="NCBI Taxonomy" id="1835606"/>
    <lineage>
        <taxon>Bacteria</taxon>
        <taxon>Bacillati</taxon>
        <taxon>Actinomycetota</taxon>
        <taxon>Actinomycetes</taxon>
        <taxon>Propionibacteriales</taxon>
        <taxon>Nocardioidaceae</taxon>
        <taxon>Nocardioides</taxon>
    </lineage>
</organism>
<keyword evidence="2" id="KW-1185">Reference proteome</keyword>
<evidence type="ECO:0008006" key="3">
    <source>
        <dbReference type="Google" id="ProtNLM"/>
    </source>
</evidence>
<dbReference type="EMBL" id="JBHSKD010000027">
    <property type="protein sequence ID" value="MFC5178995.1"/>
    <property type="molecule type" value="Genomic_DNA"/>
</dbReference>
<gene>
    <name evidence="1" type="ORF">ACFPGP_20095</name>
</gene>
<evidence type="ECO:0000313" key="2">
    <source>
        <dbReference type="Proteomes" id="UP001596087"/>
    </source>
</evidence>
<protein>
    <recommendedName>
        <fullName evidence="3">Peptidase MA-like domain-containing protein</fullName>
    </recommendedName>
</protein>
<proteinExistence type="predicted"/>
<dbReference type="RefSeq" id="WP_378592824.1">
    <property type="nucleotide sequence ID" value="NZ_JBHSKD010000027.1"/>
</dbReference>
<accession>A0ABW0BPH4</accession>
<reference evidence="2" key="1">
    <citation type="journal article" date="2019" name="Int. J. Syst. Evol. Microbiol.">
        <title>The Global Catalogue of Microorganisms (GCM) 10K type strain sequencing project: providing services to taxonomists for standard genome sequencing and annotation.</title>
        <authorList>
            <consortium name="The Broad Institute Genomics Platform"/>
            <consortium name="The Broad Institute Genome Sequencing Center for Infectious Disease"/>
            <person name="Wu L."/>
            <person name="Ma J."/>
        </authorList>
    </citation>
    <scope>NUCLEOTIDE SEQUENCE [LARGE SCALE GENOMIC DNA]</scope>
    <source>
        <strain evidence="2">DFY41</strain>
    </source>
</reference>